<organism evidence="3 4">
    <name type="scientific">Chitinophaga lutea</name>
    <dbReference type="NCBI Taxonomy" id="2488634"/>
    <lineage>
        <taxon>Bacteria</taxon>
        <taxon>Pseudomonadati</taxon>
        <taxon>Bacteroidota</taxon>
        <taxon>Chitinophagia</taxon>
        <taxon>Chitinophagales</taxon>
        <taxon>Chitinophagaceae</taxon>
        <taxon>Chitinophaga</taxon>
    </lineage>
</organism>
<dbReference type="EMBL" id="RPDH01000002">
    <property type="protein sequence ID" value="RPE09962.1"/>
    <property type="molecule type" value="Genomic_DNA"/>
</dbReference>
<sequence>MKQLFALLMFSSLFNVAAAQSKDEAAVAKAVDALRKAMIDADKTGLEKVTGATLTYGHSNGRVEDRASFIGNFVSGHSDFVTMDLSAQTIIITGHTAIVRHTLSAQTNDGGKPGNVNLYVMLVWGKENGQWKLIGRQAVKVPVPAP</sequence>
<accession>A0A3N4PMP5</accession>
<dbReference type="RefSeq" id="WP_123847613.1">
    <property type="nucleotide sequence ID" value="NZ_RPDH01000002.1"/>
</dbReference>
<dbReference type="Pfam" id="PF14534">
    <property type="entry name" value="DUF4440"/>
    <property type="match status" value="1"/>
</dbReference>
<feature type="domain" description="DUF4440" evidence="2">
    <location>
        <begin position="28"/>
        <end position="133"/>
    </location>
</feature>
<feature type="signal peptide" evidence="1">
    <location>
        <begin position="1"/>
        <end position="17"/>
    </location>
</feature>
<dbReference type="InterPro" id="IPR032710">
    <property type="entry name" value="NTF2-like_dom_sf"/>
</dbReference>
<gene>
    <name evidence="3" type="ORF">EGT74_16370</name>
</gene>
<evidence type="ECO:0000259" key="2">
    <source>
        <dbReference type="Pfam" id="PF14534"/>
    </source>
</evidence>
<name>A0A3N4PMP5_9BACT</name>
<evidence type="ECO:0000313" key="3">
    <source>
        <dbReference type="EMBL" id="RPE09962.1"/>
    </source>
</evidence>
<dbReference type="OrthoDB" id="5383110at2"/>
<proteinExistence type="predicted"/>
<keyword evidence="4" id="KW-1185">Reference proteome</keyword>
<protein>
    <submittedName>
        <fullName evidence="3">Nuclear transport factor 2 family protein</fullName>
    </submittedName>
</protein>
<keyword evidence="1" id="KW-0732">Signal</keyword>
<dbReference type="SUPFAM" id="SSF54427">
    <property type="entry name" value="NTF2-like"/>
    <property type="match status" value="1"/>
</dbReference>
<comment type="caution">
    <text evidence="3">The sequence shown here is derived from an EMBL/GenBank/DDBJ whole genome shotgun (WGS) entry which is preliminary data.</text>
</comment>
<reference evidence="3 4" key="1">
    <citation type="submission" date="2018-11" db="EMBL/GenBank/DDBJ databases">
        <title>Chitinophaga lutea sp.nov., isolate from arsenic contaminated soil.</title>
        <authorList>
            <person name="Zong Y."/>
        </authorList>
    </citation>
    <scope>NUCLEOTIDE SEQUENCE [LARGE SCALE GENOMIC DNA]</scope>
    <source>
        <strain evidence="3 4">ZY74</strain>
    </source>
</reference>
<dbReference type="Gene3D" id="3.10.450.50">
    <property type="match status" value="1"/>
</dbReference>
<evidence type="ECO:0000256" key="1">
    <source>
        <dbReference type="SAM" id="SignalP"/>
    </source>
</evidence>
<dbReference type="Proteomes" id="UP000278351">
    <property type="component" value="Unassembled WGS sequence"/>
</dbReference>
<feature type="chain" id="PRO_5018020421" evidence="1">
    <location>
        <begin position="18"/>
        <end position="146"/>
    </location>
</feature>
<dbReference type="InterPro" id="IPR027843">
    <property type="entry name" value="DUF4440"/>
</dbReference>
<dbReference type="AlphaFoldDB" id="A0A3N4PMP5"/>
<evidence type="ECO:0000313" key="4">
    <source>
        <dbReference type="Proteomes" id="UP000278351"/>
    </source>
</evidence>